<evidence type="ECO:0000256" key="1">
    <source>
        <dbReference type="SAM" id="MobiDB-lite"/>
    </source>
</evidence>
<dbReference type="KEGG" id="cyj:Cyan7822_1687"/>
<organism evidence="3 4">
    <name type="scientific">Gloeothece verrucosa (strain PCC 7822)</name>
    <name type="common">Cyanothece sp. (strain PCC 7822)</name>
    <dbReference type="NCBI Taxonomy" id="497965"/>
    <lineage>
        <taxon>Bacteria</taxon>
        <taxon>Bacillati</taxon>
        <taxon>Cyanobacteriota</taxon>
        <taxon>Cyanophyceae</taxon>
        <taxon>Oscillatoriophycideae</taxon>
        <taxon>Chroococcales</taxon>
        <taxon>Aphanothecaceae</taxon>
        <taxon>Gloeothece</taxon>
        <taxon>Gloeothece verrucosa</taxon>
    </lineage>
</organism>
<feature type="compositionally biased region" description="Polar residues" evidence="1">
    <location>
        <begin position="330"/>
        <end position="339"/>
    </location>
</feature>
<dbReference type="InterPro" id="IPR025569">
    <property type="entry name" value="DUF4335"/>
</dbReference>
<evidence type="ECO:0008006" key="5">
    <source>
        <dbReference type="Google" id="ProtNLM"/>
    </source>
</evidence>
<keyword evidence="4" id="KW-1185">Reference proteome</keyword>
<feature type="region of interest" description="Disordered" evidence="1">
    <location>
        <begin position="330"/>
        <end position="389"/>
    </location>
</feature>
<dbReference type="Pfam" id="PF14233">
    <property type="entry name" value="DUF4335"/>
    <property type="match status" value="1"/>
</dbReference>
<evidence type="ECO:0000256" key="2">
    <source>
        <dbReference type="SAM" id="Phobius"/>
    </source>
</evidence>
<dbReference type="RefSeq" id="WP_013321783.1">
    <property type="nucleotide sequence ID" value="NC_014501.1"/>
</dbReference>
<protein>
    <recommendedName>
        <fullName evidence="5">DUF4335 domain-containing protein</fullName>
    </recommendedName>
</protein>
<evidence type="ECO:0000313" key="4">
    <source>
        <dbReference type="Proteomes" id="UP000008206"/>
    </source>
</evidence>
<feature type="region of interest" description="Disordered" evidence="1">
    <location>
        <begin position="242"/>
        <end position="310"/>
    </location>
</feature>
<dbReference type="OrthoDB" id="425813at2"/>
<dbReference type="eggNOG" id="COG3266">
    <property type="taxonomic scope" value="Bacteria"/>
</dbReference>
<feature type="region of interest" description="Disordered" evidence="1">
    <location>
        <begin position="401"/>
        <end position="423"/>
    </location>
</feature>
<sequence>MLFSNSLIRRYTPPTCTLEIWGRRSWLSLWKTHNPIIDFKFKLLFDDPKILDEQQVILEGDRGELQLLCDRVSSYVQNLLTSSPSNLSLISAKAVIPYYVGNSTLNVEPQEALVNGTPEKSLPTELKVIDSKSVEGSNHSALSLTILPSLTPKGLLTHELDCSLLITNQNKSEVLLSISQLFDLANALEEYSLEAESSPNLEKVKPTKKIVIWAITALVALVAVGIPTVGIKWYRSLSQETALDEPSPSSGQSTIKDILPPVPLPPSNTSVPSPILAPSLAQQKKLPPPPGVGQATPPSRNPSIALVTPPKNVLPPTPVVPSAPQRNTIVLTPNLPATPSSSSAASGAQVRDPSAELVRSPSLSTLPTPPRPNSIPTLSNTPTQSANTAYSMPYSTAVPTLPKLPNLPSQTATLPSQQSQSQLAANLPHNQNNAALLDTIPQVTEVREYFQQRWQPPANLKHTLEYRLVLNSDGSIGRIIPLGRTANIYLDRTYMPLLNEPFVSPPPESVKNPQIRLVLSPDKTVKTFLEDNQEPLEAQNPSPVQ</sequence>
<dbReference type="Proteomes" id="UP000008206">
    <property type="component" value="Chromosome"/>
</dbReference>
<dbReference type="STRING" id="497965.Cyan7822_1687"/>
<dbReference type="AlphaFoldDB" id="E0U7I0"/>
<feature type="compositionally biased region" description="Polar residues" evidence="1">
    <location>
        <begin position="374"/>
        <end position="389"/>
    </location>
</feature>
<keyword evidence="2" id="KW-0472">Membrane</keyword>
<dbReference type="EMBL" id="CP002198">
    <property type="protein sequence ID" value="ADN13676.1"/>
    <property type="molecule type" value="Genomic_DNA"/>
</dbReference>
<keyword evidence="2" id="KW-1133">Transmembrane helix</keyword>
<name>E0U7I0_GLOV7</name>
<evidence type="ECO:0000313" key="3">
    <source>
        <dbReference type="EMBL" id="ADN13676.1"/>
    </source>
</evidence>
<feature type="compositionally biased region" description="Low complexity" evidence="1">
    <location>
        <begin position="408"/>
        <end position="423"/>
    </location>
</feature>
<dbReference type="HOGENOM" id="CLU_038555_0_0_3"/>
<accession>E0U7I0</accession>
<proteinExistence type="predicted"/>
<keyword evidence="2" id="KW-0812">Transmembrane</keyword>
<feature type="compositionally biased region" description="Polar residues" evidence="1">
    <location>
        <begin position="242"/>
        <end position="255"/>
    </location>
</feature>
<feature type="transmembrane region" description="Helical" evidence="2">
    <location>
        <begin position="210"/>
        <end position="234"/>
    </location>
</feature>
<reference evidence="4" key="1">
    <citation type="journal article" date="2011" name="MBio">
        <title>Novel metabolic attributes of the genus Cyanothece, comprising a group of unicellular nitrogen-fixing Cyanobacteria.</title>
        <authorList>
            <person name="Bandyopadhyay A."/>
            <person name="Elvitigala T."/>
            <person name="Welsh E."/>
            <person name="Stockel J."/>
            <person name="Liberton M."/>
            <person name="Min H."/>
            <person name="Sherman L.A."/>
            <person name="Pakrasi H.B."/>
        </authorList>
    </citation>
    <scope>NUCLEOTIDE SEQUENCE [LARGE SCALE GENOMIC DNA]</scope>
    <source>
        <strain evidence="4">PCC 7822</strain>
    </source>
</reference>
<gene>
    <name evidence="3" type="ordered locus">Cyan7822_1687</name>
</gene>